<dbReference type="EMBL" id="JACIFD010000007">
    <property type="protein sequence ID" value="MBB4071556.1"/>
    <property type="molecule type" value="Genomic_DNA"/>
</dbReference>
<keyword evidence="4" id="KW-1185">Reference proteome</keyword>
<sequence>MTQNYLIGGSVCAVLAVLAFWGMWRSWNRRQRQGDALVAALTPVTGAAQQKFERVLYVVTHPAAQPLVRVSLPGLIYRGYATVTVHSDGLKVAIPGENETAIGAIHRITTCQSSLAKTVEKDGLVEVHWRAGEQALVSVFRLPSAAQQKEFINLVTSNIEGTGQC</sequence>
<name>A0A840DQU9_9MICO</name>
<keyword evidence="1" id="KW-0472">Membrane</keyword>
<feature type="transmembrane region" description="Helical" evidence="1">
    <location>
        <begin position="6"/>
        <end position="24"/>
    </location>
</feature>
<evidence type="ECO:0000313" key="4">
    <source>
        <dbReference type="Proteomes" id="UP000571183"/>
    </source>
</evidence>
<evidence type="ECO:0000256" key="1">
    <source>
        <dbReference type="SAM" id="Phobius"/>
    </source>
</evidence>
<keyword evidence="1" id="KW-0812">Transmembrane</keyword>
<feature type="domain" description="PH" evidence="2">
    <location>
        <begin position="45"/>
        <end position="153"/>
    </location>
</feature>
<dbReference type="Pfam" id="PF25362">
    <property type="entry name" value="bPH_11"/>
    <property type="match status" value="1"/>
</dbReference>
<comment type="caution">
    <text evidence="3">The sequence shown here is derived from an EMBL/GenBank/DDBJ whole genome shotgun (WGS) entry which is preliminary data.</text>
</comment>
<reference evidence="3" key="1">
    <citation type="submission" date="2020-08" db="EMBL/GenBank/DDBJ databases">
        <title>Sequencing the genomes of 1000 actinobacteria strains.</title>
        <authorList>
            <person name="Klenk H.-P."/>
        </authorList>
    </citation>
    <scope>NUCLEOTIDE SEQUENCE [LARGE SCALE GENOMIC DNA]</scope>
    <source>
        <strain evidence="3">DSM 27064</strain>
    </source>
</reference>
<proteinExistence type="predicted"/>
<accession>A0A840DQU9</accession>
<organism evidence="3 4">
    <name type="scientific">Canibacter oris</name>
    <dbReference type="NCBI Taxonomy" id="1365628"/>
    <lineage>
        <taxon>Bacteria</taxon>
        <taxon>Bacillati</taxon>
        <taxon>Actinomycetota</taxon>
        <taxon>Actinomycetes</taxon>
        <taxon>Micrococcales</taxon>
        <taxon>Microbacteriaceae</taxon>
        <taxon>Canibacter</taxon>
    </lineage>
</organism>
<dbReference type="InterPro" id="IPR057446">
    <property type="entry name" value="PH_bac"/>
</dbReference>
<dbReference type="RefSeq" id="WP_183304601.1">
    <property type="nucleotide sequence ID" value="NZ_JACIFD010000007.1"/>
</dbReference>
<dbReference type="Proteomes" id="UP000571183">
    <property type="component" value="Unassembled WGS sequence"/>
</dbReference>
<gene>
    <name evidence="3" type="ORF">F5897_000864</name>
</gene>
<dbReference type="AlphaFoldDB" id="A0A840DQU9"/>
<keyword evidence="1" id="KW-1133">Transmembrane helix</keyword>
<evidence type="ECO:0000313" key="3">
    <source>
        <dbReference type="EMBL" id="MBB4071556.1"/>
    </source>
</evidence>
<protein>
    <recommendedName>
        <fullName evidence="2">PH domain-containing protein</fullName>
    </recommendedName>
</protein>
<evidence type="ECO:0000259" key="2">
    <source>
        <dbReference type="Pfam" id="PF25362"/>
    </source>
</evidence>